<evidence type="ECO:0000313" key="3">
    <source>
        <dbReference type="Proteomes" id="UP000184267"/>
    </source>
</evidence>
<evidence type="ECO:0000313" key="2">
    <source>
        <dbReference type="EMBL" id="OJT04648.1"/>
    </source>
</evidence>
<sequence length="164" mass="18829">MTQKSDFNELLFPKRLVLRFDNKGRRKHWHAYRSAVETFIRLRGLESHLQSEERPPTLELDEKERRWEADDKLCVSIITLNIKGELPVWLGRMYDEGRPAASLWKELCGAGGNPMLVGQSKTMSREDDSFVKALVGASFAAFITMGFIVVIRAPPSAFETPRRY</sequence>
<proteinExistence type="predicted"/>
<organism evidence="2 3">
    <name type="scientific">Trametes pubescens</name>
    <name type="common">White-rot fungus</name>
    <dbReference type="NCBI Taxonomy" id="154538"/>
    <lineage>
        <taxon>Eukaryota</taxon>
        <taxon>Fungi</taxon>
        <taxon>Dikarya</taxon>
        <taxon>Basidiomycota</taxon>
        <taxon>Agaricomycotina</taxon>
        <taxon>Agaricomycetes</taxon>
        <taxon>Polyporales</taxon>
        <taxon>Polyporaceae</taxon>
        <taxon>Trametes</taxon>
    </lineage>
</organism>
<evidence type="ECO:0000256" key="1">
    <source>
        <dbReference type="SAM" id="Phobius"/>
    </source>
</evidence>
<feature type="transmembrane region" description="Helical" evidence="1">
    <location>
        <begin position="130"/>
        <end position="151"/>
    </location>
</feature>
<dbReference type="Proteomes" id="UP000184267">
    <property type="component" value="Unassembled WGS sequence"/>
</dbReference>
<accession>A0A1M2VAK9</accession>
<dbReference type="OrthoDB" id="2746773at2759"/>
<gene>
    <name evidence="2" type="ORF">TRAPUB_4603</name>
</gene>
<protein>
    <submittedName>
        <fullName evidence="2">Uncharacterized protein</fullName>
    </submittedName>
</protein>
<dbReference type="AlphaFoldDB" id="A0A1M2VAK9"/>
<comment type="caution">
    <text evidence="2">The sequence shown here is derived from an EMBL/GenBank/DDBJ whole genome shotgun (WGS) entry which is preliminary data.</text>
</comment>
<keyword evidence="3" id="KW-1185">Reference proteome</keyword>
<keyword evidence="1" id="KW-1133">Transmembrane helix</keyword>
<dbReference type="EMBL" id="MNAD01001522">
    <property type="protein sequence ID" value="OJT04648.1"/>
    <property type="molecule type" value="Genomic_DNA"/>
</dbReference>
<keyword evidence="1" id="KW-0472">Membrane</keyword>
<keyword evidence="1" id="KW-0812">Transmembrane</keyword>
<name>A0A1M2VAK9_TRAPU</name>
<reference evidence="2 3" key="1">
    <citation type="submission" date="2016-10" db="EMBL/GenBank/DDBJ databases">
        <title>Genome sequence of the basidiomycete white-rot fungus Trametes pubescens.</title>
        <authorList>
            <person name="Makela M.R."/>
            <person name="Granchi Z."/>
            <person name="Peng M."/>
            <person name="De Vries R.P."/>
            <person name="Grigoriev I."/>
            <person name="Riley R."/>
            <person name="Hilden K."/>
        </authorList>
    </citation>
    <scope>NUCLEOTIDE SEQUENCE [LARGE SCALE GENOMIC DNA]</scope>
    <source>
        <strain evidence="2 3">FBCC735</strain>
    </source>
</reference>